<accession>A0A0F3K4F7</accession>
<gene>
    <name evidence="5" type="ORF">VI08_19085</name>
</gene>
<dbReference type="GO" id="GO:0006950">
    <property type="term" value="P:response to stress"/>
    <property type="evidence" value="ECO:0007669"/>
    <property type="project" value="TreeGrafter"/>
</dbReference>
<dbReference type="SUPFAM" id="SSF46785">
    <property type="entry name" value="Winged helix' DNA-binding domain"/>
    <property type="match status" value="1"/>
</dbReference>
<dbReference type="PROSITE" id="PS01117">
    <property type="entry name" value="HTH_MARR_1"/>
    <property type="match status" value="1"/>
</dbReference>
<dbReference type="AlphaFoldDB" id="A0A0F3K4F7"/>
<dbReference type="SMART" id="SM00347">
    <property type="entry name" value="HTH_MARR"/>
    <property type="match status" value="1"/>
</dbReference>
<organism evidence="5 6">
    <name type="scientific">Luteibacter yeojuensis</name>
    <dbReference type="NCBI Taxonomy" id="345309"/>
    <lineage>
        <taxon>Bacteria</taxon>
        <taxon>Pseudomonadati</taxon>
        <taxon>Pseudomonadota</taxon>
        <taxon>Gammaproteobacteria</taxon>
        <taxon>Lysobacterales</taxon>
        <taxon>Rhodanobacteraceae</taxon>
        <taxon>Luteibacter</taxon>
    </lineage>
</organism>
<evidence type="ECO:0000256" key="1">
    <source>
        <dbReference type="ARBA" id="ARBA00023015"/>
    </source>
</evidence>
<evidence type="ECO:0000313" key="6">
    <source>
        <dbReference type="Proteomes" id="UP000033651"/>
    </source>
</evidence>
<keyword evidence="6" id="KW-1185">Reference proteome</keyword>
<dbReference type="RefSeq" id="WP_045831232.1">
    <property type="nucleotide sequence ID" value="NZ_JZRB01000060.1"/>
</dbReference>
<dbReference type="PANTHER" id="PTHR33164">
    <property type="entry name" value="TRANSCRIPTIONAL REGULATOR, MARR FAMILY"/>
    <property type="match status" value="1"/>
</dbReference>
<keyword evidence="3" id="KW-0804">Transcription</keyword>
<dbReference type="GO" id="GO:0003700">
    <property type="term" value="F:DNA-binding transcription factor activity"/>
    <property type="evidence" value="ECO:0007669"/>
    <property type="project" value="InterPro"/>
</dbReference>
<evidence type="ECO:0000259" key="4">
    <source>
        <dbReference type="PROSITE" id="PS50995"/>
    </source>
</evidence>
<dbReference type="PROSITE" id="PS50995">
    <property type="entry name" value="HTH_MARR_2"/>
    <property type="match status" value="1"/>
</dbReference>
<dbReference type="Gene3D" id="1.10.10.10">
    <property type="entry name" value="Winged helix-like DNA-binding domain superfamily/Winged helix DNA-binding domain"/>
    <property type="match status" value="1"/>
</dbReference>
<dbReference type="PANTHER" id="PTHR33164:SF105">
    <property type="entry name" value="TRANSCRIPTIONAL REPRESSOR PROTEIN-RELATED"/>
    <property type="match status" value="1"/>
</dbReference>
<dbReference type="PATRIC" id="fig|345309.4.peg.3680"/>
<keyword evidence="2" id="KW-0238">DNA-binding</keyword>
<dbReference type="Pfam" id="PF01047">
    <property type="entry name" value="MarR"/>
    <property type="match status" value="1"/>
</dbReference>
<dbReference type="InterPro" id="IPR039422">
    <property type="entry name" value="MarR/SlyA-like"/>
</dbReference>
<comment type="caution">
    <text evidence="5">The sequence shown here is derived from an EMBL/GenBank/DDBJ whole genome shotgun (WGS) entry which is preliminary data.</text>
</comment>
<dbReference type="EMBL" id="JZRB01000060">
    <property type="protein sequence ID" value="KJV26135.1"/>
    <property type="molecule type" value="Genomic_DNA"/>
</dbReference>
<dbReference type="Proteomes" id="UP000033651">
    <property type="component" value="Unassembled WGS sequence"/>
</dbReference>
<dbReference type="OrthoDB" id="120080at2"/>
<dbReference type="PRINTS" id="PR00598">
    <property type="entry name" value="HTHMARR"/>
</dbReference>
<feature type="domain" description="HTH marR-type" evidence="4">
    <location>
        <begin position="10"/>
        <end position="145"/>
    </location>
</feature>
<proteinExistence type="predicted"/>
<evidence type="ECO:0000256" key="2">
    <source>
        <dbReference type="ARBA" id="ARBA00023125"/>
    </source>
</evidence>
<evidence type="ECO:0000313" key="5">
    <source>
        <dbReference type="EMBL" id="KJV26135.1"/>
    </source>
</evidence>
<dbReference type="InterPro" id="IPR036390">
    <property type="entry name" value="WH_DNA-bd_sf"/>
</dbReference>
<dbReference type="InterPro" id="IPR036388">
    <property type="entry name" value="WH-like_DNA-bd_sf"/>
</dbReference>
<dbReference type="InterPro" id="IPR023187">
    <property type="entry name" value="Tscrpt_reg_MarR-type_CS"/>
</dbReference>
<evidence type="ECO:0000256" key="3">
    <source>
        <dbReference type="ARBA" id="ARBA00023163"/>
    </source>
</evidence>
<dbReference type="InterPro" id="IPR000835">
    <property type="entry name" value="HTH_MarR-typ"/>
</dbReference>
<reference evidence="5 6" key="1">
    <citation type="submission" date="2015-03" db="EMBL/GenBank/DDBJ databases">
        <title>Draft genome sequence of Luteibacter yeojuensis strain SU11.</title>
        <authorList>
            <person name="Sulaiman J."/>
            <person name="Priya K."/>
            <person name="Chan K.-G."/>
        </authorList>
    </citation>
    <scope>NUCLEOTIDE SEQUENCE [LARGE SCALE GENOMIC DNA]</scope>
    <source>
        <strain evidence="5 6">SU11</strain>
    </source>
</reference>
<protein>
    <recommendedName>
        <fullName evidence="4">HTH marR-type domain-containing protein</fullName>
    </recommendedName>
</protein>
<keyword evidence="1" id="KW-0805">Transcription regulation</keyword>
<dbReference type="GO" id="GO:0003677">
    <property type="term" value="F:DNA binding"/>
    <property type="evidence" value="ECO:0007669"/>
    <property type="project" value="UniProtKB-KW"/>
</dbReference>
<name>A0A0F3K4F7_9GAMM</name>
<sequence>MAATPSSRPYLCNCGALRKASRRVSRLYDEALAPIGLGSSQHTLLVEISRWEGSQAPTLWELAESMVMDRTTIARNLKPLERDGYVAIRPSKTDRRSKLVSLTAAGTAKVAESKPYWLQAQKAFERAFGAKEAAVLREQLLSIANDHA</sequence>